<sequence>MCASFPGVAVRGWDDYPSSVPDEGDWLCKTLLAVRMYAQMASINWMFVEGLFLHSRLTSNVFDSGAPFPLYYTIGWGLPLVFIVAWTVTMSLHYPVYCWKSYGTLSYIWILVAPMVTALMINLMFLINIIRVLTAKLSTNDGHVRTYSQNQLQTVKSSTNCTEERVDKQQHLQQLQAKQLLRDNGGASKQPLSACTHSSQIHTHQHPIRSAFQQQESRKICRHRSEENLHNCSMQQDSKRFGRVESRSRRDKVFTVRENDVKTAAQTRVANGLRPPILRCNSASEGLKVQHSRLKGSEFEAQEEVLLDREEQPSGQTQGNDLKAREGELANHTEERWERLQGETAITQDLTPRDRKTLALDLSRENIRKVDRAQESPREKWTKRKQESGSQSHGAERGKRVQQTQAKSKNTTTANSFQHHPSLGYAVNRPEFNIKKAIKATIVLFPLLGITNLLFAVNPGDKGDLEGAYMIANALLQSSQGVFVSVLYCFLNTEVRRTLHKRWRQYLMRMRGYPPLHQRKSTRSTIIVSSSLSMRRTTRSSHLPLSTSPSLLQCQPGLTTVSNFSSSLEHTHVVLVPASSCDSRSLAAPAGDTPAIFHCASDSALTVHAHPEPESAEDDAAGSTPSGLETVRDAKDSPSAVHVPDLSSSDHTSPSQFRDSQAAFTSTPDLPSAVHDTGDAGPAIHSPAKSLSNVQAAFDAPRAVHTYTDSTSSFHDPVKPASVAHITNNSPAKGTEDCHSPLYGDSPSSACRHPDLPTAVHTATEFLVATVANFDSQPAVHISRDSPITARTPTDLAKSIHGQTDSASPVQTDSNSCSLDCASDSPSILCTAVDTKGTVTTANDSPSVLLSSSNSPSE</sequence>
<dbReference type="PRINTS" id="PR00249">
    <property type="entry name" value="GPCRSECRETIN"/>
</dbReference>
<dbReference type="OrthoDB" id="5967113at2759"/>
<dbReference type="STRING" id="6689.A0A3R7PQ98"/>
<keyword evidence="8" id="KW-0675">Receptor</keyword>
<organism evidence="8 9">
    <name type="scientific">Penaeus vannamei</name>
    <name type="common">Whiteleg shrimp</name>
    <name type="synonym">Litopenaeus vannamei</name>
    <dbReference type="NCBI Taxonomy" id="6689"/>
    <lineage>
        <taxon>Eukaryota</taxon>
        <taxon>Metazoa</taxon>
        <taxon>Ecdysozoa</taxon>
        <taxon>Arthropoda</taxon>
        <taxon>Crustacea</taxon>
        <taxon>Multicrustacea</taxon>
        <taxon>Malacostraca</taxon>
        <taxon>Eumalacostraca</taxon>
        <taxon>Eucarida</taxon>
        <taxon>Decapoda</taxon>
        <taxon>Dendrobranchiata</taxon>
        <taxon>Penaeoidea</taxon>
        <taxon>Penaeidae</taxon>
        <taxon>Penaeus</taxon>
    </lineage>
</organism>
<evidence type="ECO:0000256" key="4">
    <source>
        <dbReference type="ARBA" id="ARBA00023136"/>
    </source>
</evidence>
<dbReference type="InterPro" id="IPR017983">
    <property type="entry name" value="GPCR_2_secretin-like_CS"/>
</dbReference>
<feature type="region of interest" description="Disordered" evidence="5">
    <location>
        <begin position="306"/>
        <end position="325"/>
    </location>
</feature>
<reference evidence="8 9" key="1">
    <citation type="submission" date="2018-04" db="EMBL/GenBank/DDBJ databases">
        <authorList>
            <person name="Zhang X."/>
            <person name="Yuan J."/>
            <person name="Li F."/>
            <person name="Xiang J."/>
        </authorList>
    </citation>
    <scope>NUCLEOTIDE SEQUENCE [LARGE SCALE GENOMIC DNA]</scope>
    <source>
        <tissue evidence="8">Muscle</tissue>
    </source>
</reference>
<evidence type="ECO:0000256" key="3">
    <source>
        <dbReference type="ARBA" id="ARBA00022989"/>
    </source>
</evidence>
<dbReference type="PANTHER" id="PTHR45620">
    <property type="entry name" value="PDF RECEPTOR-LIKE PROTEIN-RELATED"/>
    <property type="match status" value="1"/>
</dbReference>
<dbReference type="EMBL" id="QCYY01002000">
    <property type="protein sequence ID" value="ROT73717.1"/>
    <property type="molecule type" value="Genomic_DNA"/>
</dbReference>
<reference evidence="8 9" key="2">
    <citation type="submission" date="2019-01" db="EMBL/GenBank/DDBJ databases">
        <title>The decoding of complex shrimp genome reveals the adaptation for benthos swimmer, frequently molting mechanism and breeding impact on genome.</title>
        <authorList>
            <person name="Sun Y."/>
            <person name="Gao Y."/>
            <person name="Yu Y."/>
        </authorList>
    </citation>
    <scope>NUCLEOTIDE SEQUENCE [LARGE SCALE GENOMIC DNA]</scope>
    <source>
        <tissue evidence="8">Muscle</tissue>
    </source>
</reference>
<evidence type="ECO:0000256" key="2">
    <source>
        <dbReference type="ARBA" id="ARBA00022692"/>
    </source>
</evidence>
<evidence type="ECO:0000313" key="8">
    <source>
        <dbReference type="EMBL" id="ROT73717.1"/>
    </source>
</evidence>
<keyword evidence="4 6" id="KW-0472">Membrane</keyword>
<evidence type="ECO:0000259" key="7">
    <source>
        <dbReference type="PROSITE" id="PS50261"/>
    </source>
</evidence>
<dbReference type="InterPro" id="IPR017981">
    <property type="entry name" value="GPCR_2-like_7TM"/>
</dbReference>
<gene>
    <name evidence="8" type="ORF">C7M84_007835</name>
</gene>
<proteinExistence type="predicted"/>
<dbReference type="InterPro" id="IPR000832">
    <property type="entry name" value="GPCR_2_secretin-like"/>
</dbReference>
<feature type="domain" description="G-protein coupled receptors family 2 profile 2" evidence="7">
    <location>
        <begin position="1"/>
        <end position="138"/>
    </location>
</feature>
<feature type="region of interest" description="Disordered" evidence="5">
    <location>
        <begin position="368"/>
        <end position="422"/>
    </location>
</feature>
<dbReference type="GO" id="GO:0017046">
    <property type="term" value="F:peptide hormone binding"/>
    <property type="evidence" value="ECO:0007669"/>
    <property type="project" value="TreeGrafter"/>
</dbReference>
<dbReference type="GO" id="GO:0007166">
    <property type="term" value="P:cell surface receptor signaling pathway"/>
    <property type="evidence" value="ECO:0007669"/>
    <property type="project" value="InterPro"/>
</dbReference>
<dbReference type="GO" id="GO:0008528">
    <property type="term" value="F:G protein-coupled peptide receptor activity"/>
    <property type="evidence" value="ECO:0007669"/>
    <property type="project" value="TreeGrafter"/>
</dbReference>
<evidence type="ECO:0000256" key="5">
    <source>
        <dbReference type="SAM" id="MobiDB-lite"/>
    </source>
</evidence>
<protein>
    <submittedName>
        <fullName evidence="8">Putative calcitonin receptor</fullName>
    </submittedName>
</protein>
<feature type="compositionally biased region" description="Polar residues" evidence="5">
    <location>
        <begin position="646"/>
        <end position="669"/>
    </location>
</feature>
<feature type="transmembrane region" description="Helical" evidence="6">
    <location>
        <begin position="108"/>
        <end position="130"/>
    </location>
</feature>
<comment type="caution">
    <text evidence="8">The sequence shown here is derived from an EMBL/GenBank/DDBJ whole genome shotgun (WGS) entry which is preliminary data.</text>
</comment>
<feature type="region of interest" description="Disordered" evidence="5">
    <location>
        <begin position="610"/>
        <end position="687"/>
    </location>
</feature>
<dbReference type="InterPro" id="IPR050332">
    <property type="entry name" value="GPCR_2"/>
</dbReference>
<dbReference type="PROSITE" id="PS50261">
    <property type="entry name" value="G_PROTEIN_RECEP_F2_4"/>
    <property type="match status" value="1"/>
</dbReference>
<name>A0A3R7PQ98_PENVA</name>
<dbReference type="AlphaFoldDB" id="A0A3R7PQ98"/>
<dbReference type="GO" id="GO:0007188">
    <property type="term" value="P:adenylate cyclase-modulating G protein-coupled receptor signaling pathway"/>
    <property type="evidence" value="ECO:0007669"/>
    <property type="project" value="TreeGrafter"/>
</dbReference>
<accession>A0A3R7PQ98</accession>
<dbReference type="GO" id="GO:0005886">
    <property type="term" value="C:plasma membrane"/>
    <property type="evidence" value="ECO:0007669"/>
    <property type="project" value="TreeGrafter"/>
</dbReference>
<keyword evidence="3 6" id="KW-1133">Transmembrane helix</keyword>
<dbReference type="Pfam" id="PF00002">
    <property type="entry name" value="7tm_2"/>
    <property type="match status" value="2"/>
</dbReference>
<evidence type="ECO:0000256" key="6">
    <source>
        <dbReference type="SAM" id="Phobius"/>
    </source>
</evidence>
<feature type="compositionally biased region" description="Basic and acidic residues" evidence="5">
    <location>
        <begin position="368"/>
        <end position="387"/>
    </location>
</feature>
<feature type="compositionally biased region" description="Low complexity" evidence="5">
    <location>
        <begin position="845"/>
        <end position="858"/>
    </location>
</feature>
<feature type="transmembrane region" description="Helical" evidence="6">
    <location>
        <begin position="69"/>
        <end position="88"/>
    </location>
</feature>
<comment type="subcellular location">
    <subcellularLocation>
        <location evidence="1">Membrane</location>
        <topology evidence="1">Multi-pass membrane protein</topology>
    </subcellularLocation>
</comment>
<dbReference type="Proteomes" id="UP000283509">
    <property type="component" value="Unassembled WGS sequence"/>
</dbReference>
<feature type="compositionally biased region" description="Polar residues" evidence="5">
    <location>
        <begin position="401"/>
        <end position="419"/>
    </location>
</feature>
<feature type="region of interest" description="Disordered" evidence="5">
    <location>
        <begin position="838"/>
        <end position="858"/>
    </location>
</feature>
<dbReference type="PROSITE" id="PS00650">
    <property type="entry name" value="G_PROTEIN_RECEP_F2_2"/>
    <property type="match status" value="1"/>
</dbReference>
<keyword evidence="9" id="KW-1185">Reference proteome</keyword>
<dbReference type="PANTHER" id="PTHR45620:SF15">
    <property type="entry name" value="DIURETIC HORMONE 44 RECEPTOR 1-RELATED"/>
    <property type="match status" value="1"/>
</dbReference>
<evidence type="ECO:0000313" key="9">
    <source>
        <dbReference type="Proteomes" id="UP000283509"/>
    </source>
</evidence>
<keyword evidence="2 6" id="KW-0812">Transmembrane</keyword>
<evidence type="ECO:0000256" key="1">
    <source>
        <dbReference type="ARBA" id="ARBA00004141"/>
    </source>
</evidence>
<dbReference type="Gene3D" id="1.20.1070.10">
    <property type="entry name" value="Rhodopsin 7-helix transmembrane proteins"/>
    <property type="match status" value="2"/>
</dbReference>